<evidence type="ECO:0000256" key="1">
    <source>
        <dbReference type="SAM" id="SignalP"/>
    </source>
</evidence>
<sequence>MESHTMNKMILSLLKLIQLGDTADTMKSSAKELQRQYIEHLMSFKGLKLLGIRSSCMISCRALKILKGFTVKSIS</sequence>
<name>I3S948_LOTJA</name>
<dbReference type="EMBL" id="BT136995">
    <property type="protein sequence ID" value="AFK36790.1"/>
    <property type="molecule type" value="mRNA"/>
</dbReference>
<feature type="chain" id="PRO_5003679336" evidence="1">
    <location>
        <begin position="23"/>
        <end position="75"/>
    </location>
</feature>
<evidence type="ECO:0000313" key="2">
    <source>
        <dbReference type="EMBL" id="AFK36790.1"/>
    </source>
</evidence>
<proteinExistence type="evidence at transcript level"/>
<dbReference type="AlphaFoldDB" id="I3S948"/>
<reference evidence="2" key="1">
    <citation type="submission" date="2012-05" db="EMBL/GenBank/DDBJ databases">
        <authorList>
            <person name="Krishnakumar V."/>
            <person name="Cheung F."/>
            <person name="Xiao Y."/>
            <person name="Chan A."/>
            <person name="Moskal W.A."/>
            <person name="Town C.D."/>
        </authorList>
    </citation>
    <scope>NUCLEOTIDE SEQUENCE</scope>
</reference>
<accession>I3S948</accession>
<organism evidence="2">
    <name type="scientific">Lotus japonicus</name>
    <name type="common">Lotus corniculatus var. japonicus</name>
    <dbReference type="NCBI Taxonomy" id="34305"/>
    <lineage>
        <taxon>Eukaryota</taxon>
        <taxon>Viridiplantae</taxon>
        <taxon>Streptophyta</taxon>
        <taxon>Embryophyta</taxon>
        <taxon>Tracheophyta</taxon>
        <taxon>Spermatophyta</taxon>
        <taxon>Magnoliopsida</taxon>
        <taxon>eudicotyledons</taxon>
        <taxon>Gunneridae</taxon>
        <taxon>Pentapetalae</taxon>
        <taxon>rosids</taxon>
        <taxon>fabids</taxon>
        <taxon>Fabales</taxon>
        <taxon>Fabaceae</taxon>
        <taxon>Papilionoideae</taxon>
        <taxon>50 kb inversion clade</taxon>
        <taxon>NPAAA clade</taxon>
        <taxon>Hologalegina</taxon>
        <taxon>robinioid clade</taxon>
        <taxon>Loteae</taxon>
        <taxon>Lotus</taxon>
    </lineage>
</organism>
<keyword evidence="1" id="KW-0732">Signal</keyword>
<feature type="signal peptide" evidence="1">
    <location>
        <begin position="1"/>
        <end position="22"/>
    </location>
</feature>
<protein>
    <submittedName>
        <fullName evidence="2">Uncharacterized protein</fullName>
    </submittedName>
</protein>